<evidence type="ECO:0000256" key="11">
    <source>
        <dbReference type="ARBA" id="ARBA00022884"/>
    </source>
</evidence>
<keyword evidence="6" id="KW-0540">Nuclease</keyword>
<dbReference type="GO" id="GO:0015074">
    <property type="term" value="P:DNA integration"/>
    <property type="evidence" value="ECO:0007669"/>
    <property type="project" value="UniProtKB-KW"/>
</dbReference>
<evidence type="ECO:0000256" key="12">
    <source>
        <dbReference type="ARBA" id="ARBA00022908"/>
    </source>
</evidence>
<dbReference type="GO" id="GO:0004523">
    <property type="term" value="F:RNA-DNA hybrid ribonuclease activity"/>
    <property type="evidence" value="ECO:0007669"/>
    <property type="project" value="UniProtKB-EC"/>
</dbReference>
<dbReference type="FunFam" id="3.30.420.10:FF:000032">
    <property type="entry name" value="Retrovirus-related Pol polyprotein from transposon 297-like Protein"/>
    <property type="match status" value="1"/>
</dbReference>
<evidence type="ECO:0000256" key="14">
    <source>
        <dbReference type="ARBA" id="ARBA00023125"/>
    </source>
</evidence>
<evidence type="ECO:0000256" key="15">
    <source>
        <dbReference type="ARBA" id="ARBA00023268"/>
    </source>
</evidence>
<dbReference type="Gene3D" id="1.10.340.70">
    <property type="match status" value="1"/>
</dbReference>
<evidence type="ECO:0000313" key="24">
    <source>
        <dbReference type="RefSeq" id="XP_026086934.1"/>
    </source>
</evidence>
<dbReference type="Pfam" id="PF17919">
    <property type="entry name" value="RT_RNaseH_2"/>
    <property type="match status" value="1"/>
</dbReference>
<dbReference type="PANTHER" id="PTHR37984:SF5">
    <property type="entry name" value="PROTEIN NYNRIN-LIKE"/>
    <property type="match status" value="1"/>
</dbReference>
<evidence type="ECO:0000313" key="26">
    <source>
        <dbReference type="RefSeq" id="XP_026086936.1"/>
    </source>
</evidence>
<keyword evidence="11" id="KW-0694">RNA-binding</keyword>
<feature type="compositionally biased region" description="Polar residues" evidence="19">
    <location>
        <begin position="1683"/>
        <end position="1710"/>
    </location>
</feature>
<feature type="domain" description="CCHC-type" evidence="20">
    <location>
        <begin position="331"/>
        <end position="344"/>
    </location>
</feature>
<evidence type="ECO:0000256" key="18">
    <source>
        <dbReference type="SAM" id="Coils"/>
    </source>
</evidence>
<feature type="domain" description="Reverse transcriptase" evidence="21">
    <location>
        <begin position="743"/>
        <end position="922"/>
    </location>
</feature>
<dbReference type="PANTHER" id="PTHR37984">
    <property type="entry name" value="PROTEIN CBG26694"/>
    <property type="match status" value="1"/>
</dbReference>
<evidence type="ECO:0000259" key="22">
    <source>
        <dbReference type="PROSITE" id="PS50994"/>
    </source>
</evidence>
<evidence type="ECO:0000256" key="6">
    <source>
        <dbReference type="ARBA" id="ARBA00022722"/>
    </source>
</evidence>
<evidence type="ECO:0000256" key="7">
    <source>
        <dbReference type="ARBA" id="ARBA00022750"/>
    </source>
</evidence>
<reference evidence="24 25" key="1">
    <citation type="submission" date="2025-04" db="UniProtKB">
        <authorList>
            <consortium name="RefSeq"/>
        </authorList>
    </citation>
    <scope>IDENTIFICATION</scope>
    <source>
        <strain evidence="24 25">Wakin</strain>
        <tissue evidence="24 25">Muscle</tissue>
    </source>
</reference>
<dbReference type="InterPro" id="IPR048270">
    <property type="entry name" value="PNMA_C"/>
</dbReference>
<dbReference type="FunFam" id="3.10.10.10:FF:000007">
    <property type="entry name" value="Retrovirus-related Pol polyprotein from transposon 17.6-like Protein"/>
    <property type="match status" value="1"/>
</dbReference>
<dbReference type="GO" id="GO:0004190">
    <property type="term" value="F:aspartic-type endopeptidase activity"/>
    <property type="evidence" value="ECO:0007669"/>
    <property type="project" value="UniProtKB-KW"/>
</dbReference>
<dbReference type="RefSeq" id="XP_026086934.1">
    <property type="nucleotide sequence ID" value="XM_026231149.1"/>
</dbReference>
<dbReference type="InterPro" id="IPR036397">
    <property type="entry name" value="RNaseH_sf"/>
</dbReference>
<evidence type="ECO:0000259" key="20">
    <source>
        <dbReference type="PROSITE" id="PS50158"/>
    </source>
</evidence>
<dbReference type="FunFam" id="3.30.70.270:FF:000020">
    <property type="entry name" value="Transposon Tf2-6 polyprotein-like Protein"/>
    <property type="match status" value="1"/>
</dbReference>
<dbReference type="RefSeq" id="XP_026086937.1">
    <property type="nucleotide sequence ID" value="XM_026231152.1"/>
</dbReference>
<dbReference type="PROSITE" id="PS50158">
    <property type="entry name" value="ZF_CCHC"/>
    <property type="match status" value="1"/>
</dbReference>
<dbReference type="GeneTree" id="ENSGT01100000263500"/>
<dbReference type="SUPFAM" id="SSF50630">
    <property type="entry name" value="Acid proteases"/>
    <property type="match status" value="1"/>
</dbReference>
<protein>
    <recommendedName>
        <fullName evidence="16">Gypsy retrotransposon integrase-like protein 1</fullName>
        <ecNumber evidence="2">3.1.26.4</ecNumber>
    </recommendedName>
</protein>
<dbReference type="InterPro" id="IPR021109">
    <property type="entry name" value="Peptidase_aspartic_dom_sf"/>
</dbReference>
<dbReference type="RefSeq" id="XP_026086935.1">
    <property type="nucleotide sequence ID" value="XM_026231150.1"/>
</dbReference>
<dbReference type="PROSITE" id="PS50878">
    <property type="entry name" value="RT_POL"/>
    <property type="match status" value="1"/>
</dbReference>
<evidence type="ECO:0000256" key="2">
    <source>
        <dbReference type="ARBA" id="ARBA00012180"/>
    </source>
</evidence>
<dbReference type="Gene3D" id="4.10.60.10">
    <property type="entry name" value="Zinc finger, CCHC-type"/>
    <property type="match status" value="1"/>
</dbReference>
<keyword evidence="14" id="KW-0238">DNA-binding</keyword>
<dbReference type="InterPro" id="IPR050951">
    <property type="entry name" value="Retrovirus_Pol_polyprotein"/>
</dbReference>
<dbReference type="Gene3D" id="3.10.10.10">
    <property type="entry name" value="HIV Type 1 Reverse Transcriptase, subunit A, domain 1"/>
    <property type="match status" value="1"/>
</dbReference>
<accession>A0A6P6LR16</accession>
<dbReference type="CDD" id="cd09274">
    <property type="entry name" value="RNase_HI_RT_Ty3"/>
    <property type="match status" value="1"/>
</dbReference>
<dbReference type="Pfam" id="PF00098">
    <property type="entry name" value="zf-CCHC"/>
    <property type="match status" value="1"/>
</dbReference>
<keyword evidence="17" id="KW-0479">Metal-binding</keyword>
<dbReference type="Proteomes" id="UP000515129">
    <property type="component" value="Chromosome 43"/>
</dbReference>
<keyword evidence="18" id="KW-0175">Coiled coil</keyword>
<dbReference type="GO" id="GO:0003964">
    <property type="term" value="F:RNA-directed DNA polymerase activity"/>
    <property type="evidence" value="ECO:0007669"/>
    <property type="project" value="UniProtKB-KW"/>
</dbReference>
<dbReference type="Pfam" id="PF14893">
    <property type="entry name" value="PNMA"/>
    <property type="match status" value="1"/>
</dbReference>
<evidence type="ECO:0000256" key="5">
    <source>
        <dbReference type="ARBA" id="ARBA00022695"/>
    </source>
</evidence>
<dbReference type="InterPro" id="IPR001878">
    <property type="entry name" value="Znf_CCHC"/>
</dbReference>
<keyword evidence="8" id="KW-0255">Endonuclease</keyword>
<keyword evidence="5" id="KW-0548">Nucleotidyltransferase</keyword>
<feature type="compositionally biased region" description="Polar residues" evidence="19">
    <location>
        <begin position="305"/>
        <end position="319"/>
    </location>
</feature>
<keyword evidence="17" id="KW-0862">Zinc</keyword>
<evidence type="ECO:0000256" key="19">
    <source>
        <dbReference type="SAM" id="MobiDB-lite"/>
    </source>
</evidence>
<keyword evidence="17" id="KW-0863">Zinc-finger</keyword>
<dbReference type="InterPro" id="IPR041588">
    <property type="entry name" value="Integrase_H2C2"/>
</dbReference>
<dbReference type="OrthoDB" id="4369127at2759"/>
<dbReference type="PROSITE" id="PS00141">
    <property type="entry name" value="ASP_PROTEASE"/>
    <property type="match status" value="1"/>
</dbReference>
<dbReference type="Gene3D" id="3.10.20.370">
    <property type="match status" value="1"/>
</dbReference>
<dbReference type="GO" id="GO:0008270">
    <property type="term" value="F:zinc ion binding"/>
    <property type="evidence" value="ECO:0007669"/>
    <property type="project" value="UniProtKB-KW"/>
</dbReference>
<keyword evidence="23" id="KW-1185">Reference proteome</keyword>
<dbReference type="SUPFAM" id="SSF57756">
    <property type="entry name" value="Retrovirus zinc finger-like domains"/>
    <property type="match status" value="1"/>
</dbReference>
<feature type="domain" description="Integrase catalytic" evidence="22">
    <location>
        <begin position="1362"/>
        <end position="1520"/>
    </location>
</feature>
<dbReference type="GO" id="GO:0003677">
    <property type="term" value="F:DNA binding"/>
    <property type="evidence" value="ECO:0007669"/>
    <property type="project" value="UniProtKB-KW"/>
</dbReference>
<dbReference type="InterPro" id="IPR000477">
    <property type="entry name" value="RT_dom"/>
</dbReference>
<feature type="region of interest" description="Disordered" evidence="19">
    <location>
        <begin position="1683"/>
        <end position="1714"/>
    </location>
</feature>
<dbReference type="Pfam" id="PF00665">
    <property type="entry name" value="rve"/>
    <property type="match status" value="1"/>
</dbReference>
<dbReference type="FunFam" id="1.10.340.70:FF:000001">
    <property type="entry name" value="Retrovirus-related Pol polyprotein from transposon gypsy-like Protein"/>
    <property type="match status" value="1"/>
</dbReference>
<dbReference type="GeneID" id="113061745"/>
<evidence type="ECO:0000313" key="25">
    <source>
        <dbReference type="RefSeq" id="XP_026086935.1"/>
    </source>
</evidence>
<evidence type="ECO:0000256" key="10">
    <source>
        <dbReference type="ARBA" id="ARBA00022842"/>
    </source>
</evidence>
<dbReference type="GO" id="GO:0006508">
    <property type="term" value="P:proteolysis"/>
    <property type="evidence" value="ECO:0007669"/>
    <property type="project" value="UniProtKB-KW"/>
</dbReference>
<organism evidence="23 24">
    <name type="scientific">Carassius auratus</name>
    <name type="common">Goldfish</name>
    <dbReference type="NCBI Taxonomy" id="7957"/>
    <lineage>
        <taxon>Eukaryota</taxon>
        <taxon>Metazoa</taxon>
        <taxon>Chordata</taxon>
        <taxon>Craniata</taxon>
        <taxon>Vertebrata</taxon>
        <taxon>Euteleostomi</taxon>
        <taxon>Actinopterygii</taxon>
        <taxon>Neopterygii</taxon>
        <taxon>Teleostei</taxon>
        <taxon>Ostariophysi</taxon>
        <taxon>Cypriniformes</taxon>
        <taxon>Cyprinidae</taxon>
        <taxon>Cyprininae</taxon>
        <taxon>Carassius</taxon>
    </lineage>
</organism>
<evidence type="ECO:0000256" key="17">
    <source>
        <dbReference type="PROSITE-ProRule" id="PRU00047"/>
    </source>
</evidence>
<dbReference type="SMART" id="SM00343">
    <property type="entry name" value="ZnF_C2HC"/>
    <property type="match status" value="1"/>
</dbReference>
<keyword evidence="3" id="KW-0645">Protease</keyword>
<feature type="region of interest" description="Disordered" evidence="19">
    <location>
        <begin position="305"/>
        <end position="326"/>
    </location>
</feature>
<keyword evidence="4" id="KW-0808">Transferase</keyword>
<evidence type="ECO:0000256" key="9">
    <source>
        <dbReference type="ARBA" id="ARBA00022801"/>
    </source>
</evidence>
<dbReference type="Gene3D" id="3.30.70.270">
    <property type="match status" value="2"/>
</dbReference>
<dbReference type="InterPro" id="IPR001969">
    <property type="entry name" value="Aspartic_peptidase_AS"/>
</dbReference>
<dbReference type="SUPFAM" id="SSF56672">
    <property type="entry name" value="DNA/RNA polymerases"/>
    <property type="match status" value="1"/>
</dbReference>
<dbReference type="Gene3D" id="2.40.70.10">
    <property type="entry name" value="Acid Proteases"/>
    <property type="match status" value="1"/>
</dbReference>
<dbReference type="Pfam" id="PF00078">
    <property type="entry name" value="RVT_1"/>
    <property type="match status" value="1"/>
</dbReference>
<comment type="similarity">
    <text evidence="1">Belongs to the beta type-B retroviral polymerase family. HERV class-II K(HML-2) pol subfamily.</text>
</comment>
<evidence type="ECO:0000256" key="1">
    <source>
        <dbReference type="ARBA" id="ARBA00010879"/>
    </source>
</evidence>
<dbReference type="InterPro" id="IPR043128">
    <property type="entry name" value="Rev_trsase/Diguanyl_cyclase"/>
</dbReference>
<keyword evidence="13" id="KW-0695">RNA-directed DNA polymerase</keyword>
<dbReference type="Gene3D" id="3.30.420.10">
    <property type="entry name" value="Ribonuclease H-like superfamily/Ribonuclease H"/>
    <property type="match status" value="1"/>
</dbReference>
<evidence type="ECO:0000256" key="13">
    <source>
        <dbReference type="ARBA" id="ARBA00022918"/>
    </source>
</evidence>
<feature type="region of interest" description="Disordered" evidence="19">
    <location>
        <begin position="1620"/>
        <end position="1663"/>
    </location>
</feature>
<evidence type="ECO:0000256" key="8">
    <source>
        <dbReference type="ARBA" id="ARBA00022759"/>
    </source>
</evidence>
<dbReference type="InterPro" id="IPR012337">
    <property type="entry name" value="RNaseH-like_sf"/>
</dbReference>
<dbReference type="SUPFAM" id="SSF53098">
    <property type="entry name" value="Ribonuclease H-like"/>
    <property type="match status" value="1"/>
</dbReference>
<evidence type="ECO:0000313" key="23">
    <source>
        <dbReference type="Proteomes" id="UP000515129"/>
    </source>
</evidence>
<dbReference type="CDD" id="cd01647">
    <property type="entry name" value="RT_LTR"/>
    <property type="match status" value="1"/>
</dbReference>
<dbReference type="KEGG" id="caua:113061745"/>
<dbReference type="FunFam" id="3.10.20.370:FF:000001">
    <property type="entry name" value="Retrovirus-related Pol polyprotein from transposon 17.6-like protein"/>
    <property type="match status" value="1"/>
</dbReference>
<feature type="compositionally biased region" description="Polar residues" evidence="19">
    <location>
        <begin position="370"/>
        <end position="379"/>
    </location>
</feature>
<evidence type="ECO:0000259" key="21">
    <source>
        <dbReference type="PROSITE" id="PS50878"/>
    </source>
</evidence>
<dbReference type="RefSeq" id="XP_026086936.1">
    <property type="nucleotide sequence ID" value="XM_026231151.1"/>
</dbReference>
<evidence type="ECO:0000256" key="4">
    <source>
        <dbReference type="ARBA" id="ARBA00022679"/>
    </source>
</evidence>
<keyword evidence="12" id="KW-0229">DNA integration</keyword>
<keyword evidence="15" id="KW-0511">Multifunctional enzyme</keyword>
<keyword evidence="9" id="KW-0378">Hydrolase</keyword>
<dbReference type="Pfam" id="PF17921">
    <property type="entry name" value="Integrase_H2C2"/>
    <property type="match status" value="1"/>
</dbReference>
<feature type="coiled-coil region" evidence="18">
    <location>
        <begin position="277"/>
        <end position="304"/>
    </location>
</feature>
<dbReference type="InterPro" id="IPR043502">
    <property type="entry name" value="DNA/RNA_pol_sf"/>
</dbReference>
<sequence length="1814" mass="203597">MSDTDELPAGGVDVPVEGAVGNDVIEQMRGQIQELRDWRDDALANRAVGGGNSTRSYIYVPRERQIQPFCGEYNKDGRSVEEFIEEVERVLRARDQTQEEQLDFIISHLRGPALEEVRLCVGNQSRQASDLFAFLREAFGERRSGTQLLQMFYNRKQLEGEDLRNYSHALSRLLSSVTKQSPGGLANEQGILRDQFVEGVRDAALRRELRKTIREKPQLTLLEIRNEAILWSMEESRPIRVANNRPIHSEVLSETKDNAAGSEAQTSTVLNDILQVITRQDKRISEQEQTISELTKAVKELTAQRSVSVPQNFVPSSKSPPRFTEEGEPICFRCNEVGHIARRCTMRRGGRPKSTPRTNERQENPGPSMALSQATQGAVSGSPPEGTSRDRFLERAVGTCPMVDLKIRGVLVSCLLDTGSQVSTITEGFFREHLFGNESDVLSTSGWLKITAANGLDIPYLGYMELDVEVMGMTLPECGFLIVKETPSPSSMAVLIGMNIISKCRQIVHAEFDTALGGRLDSNWRVAFQQAQSVELVERVSFALVAGKTPAHVPAWSAATVLIRGVESKKKRDGSAWLVEPVNTPLPGGLVVVPTLVTSELPLCPVRVLNLSQEDLWLQPRARLGMVSLIDGSTAGSSCEVKFQRISADTERVTVGVGQCSEPPIQSVLDHVDMGGTPEQQVQLKAVLEKYLGVFALDDDDLGYTDKVQHEIHLTDDVPVNQPYRRIPPNQYQEVREHITKLLKKGVIQESVSAYASPVVLVRKTDGSLRLCVDYRKLNAKTRRDAFPLPRIDESFDALRGAKFFSTVDLASGYHQIAVSDRDRAKTAFTTPFGLFEYRRMPFGVCNGPSTFQRLMQAVMSDLIFQVLIVYLDDILLFSQTFEEHLERLEMVLKRLAETGLKVKLGKCRFLQDTVRFLGHQVSVQGISPDPDKVAAVSNWKIPENVKELRSFLGFCSYYRKFIEGFSKIAGPLHDLVNFCLREGRCARSGRHFSTLWSSECDCAFNQLKDRLTIAPVLGFADFSCPFILETDASQNGLGAILYQKQGDEKRVIAYASRRLRNAEKNDRNYSSMKLELLALKWAVVEKFRGYLLGSWFEVITDNNPLCHLQTAKLGAIEQRWVAQLSVFNFEVKYRPGKSNAAADALSRQEFAGEPESDPDADWNECIAICSVISRGTALGPELAFKGVECARLRQIRALEAGEQAGTGLQGNTHTLPGYTREQLVEFQKSDPVLREFRRFWDKKMRPVHPERKSLSKSAKCLLKQWSFIRERNGLLYRVVDFSSEESCWQLLLPACLKERVLLSVHDDMGHQGIERTVGLLKQRCFWSGMYEDVEEWVKKCQRCILTKMPQPKVRAPVRAFLASRPLEVIAVDFTVLEPASDGRENVLVVTDVFTKFTQAFPTKDQKADTTAKVLLKEWFMKYGVPERLHSDQGRNFESEVIAELCRLYGVKKTRTTPYRPQGNAQCERYNRTLHNLLRTLPPERKRRWPEYLPELVHAYNVTPHATTGFSPYYLLFGVQPHLPIDALLGGEEVSEGKQDWLSVHQERLRYAHEKAREYSEEKALERVTRLNEKAFCPQVGVGELVYLRQRFPGRNKIQDAWSPIVYRVVEVIGTTYTVEPLEGGPSKKVHRSELRPGAVPTPRPRSRDRSQPDTQQVTMVENDTSEPDFVVVEEVVQPSVRGATNIQVNSEAPGTLGSSEGNQVPVSSDTGRDFAESDGVALNAEVADEVIRSLGFETGEMCDRVQREVPVPAVRRSKRATAGVHTNPFHAPRSACNAVSVSTDMVSQVLTSIGTALFEKALRGAMNTEFITE</sequence>
<dbReference type="InterPro" id="IPR041577">
    <property type="entry name" value="RT_RNaseH_2"/>
</dbReference>
<dbReference type="PROSITE" id="PS50994">
    <property type="entry name" value="INTEGRASE"/>
    <property type="match status" value="1"/>
</dbReference>
<evidence type="ECO:0000256" key="16">
    <source>
        <dbReference type="ARBA" id="ARBA00039658"/>
    </source>
</evidence>
<proteinExistence type="inferred from homology"/>
<gene>
    <name evidence="24 25 26 27" type="primary">LOC113061745</name>
</gene>
<keyword evidence="7" id="KW-0064">Aspartyl protease</keyword>
<name>A0A6P6LR16_CARAU</name>
<dbReference type="GO" id="GO:0003723">
    <property type="term" value="F:RNA binding"/>
    <property type="evidence" value="ECO:0007669"/>
    <property type="project" value="UniProtKB-KW"/>
</dbReference>
<evidence type="ECO:0000313" key="27">
    <source>
        <dbReference type="RefSeq" id="XP_026086937.1"/>
    </source>
</evidence>
<dbReference type="InterPro" id="IPR036875">
    <property type="entry name" value="Znf_CCHC_sf"/>
</dbReference>
<dbReference type="InterPro" id="IPR001584">
    <property type="entry name" value="Integrase_cat-core"/>
</dbReference>
<feature type="region of interest" description="Disordered" evidence="19">
    <location>
        <begin position="345"/>
        <end position="389"/>
    </location>
</feature>
<keyword evidence="10" id="KW-0460">Magnesium</keyword>
<evidence type="ECO:0000256" key="3">
    <source>
        <dbReference type="ARBA" id="ARBA00022670"/>
    </source>
</evidence>
<dbReference type="EC" id="3.1.26.4" evidence="2"/>